<dbReference type="Proteomes" id="UP000297872">
    <property type="component" value="Unassembled WGS sequence"/>
</dbReference>
<dbReference type="OrthoDB" id="1047461at2"/>
<evidence type="ECO:0000313" key="2">
    <source>
        <dbReference type="EMBL" id="TFH77247.1"/>
    </source>
</evidence>
<protein>
    <recommendedName>
        <fullName evidence="1">Putative auto-transporter adhesin head GIN domain-containing protein</fullName>
    </recommendedName>
</protein>
<evidence type="ECO:0000313" key="3">
    <source>
        <dbReference type="Proteomes" id="UP000297872"/>
    </source>
</evidence>
<reference evidence="2 3" key="1">
    <citation type="submission" date="2019-02" db="EMBL/GenBank/DDBJ databases">
        <title>Draft Genome Sequence of the Prevotella sp. BCRC 81118, Isolated from Human Feces.</title>
        <authorList>
            <person name="Huang C.-H."/>
        </authorList>
    </citation>
    <scope>NUCLEOTIDE SEQUENCE [LARGE SCALE GENOMIC DNA]</scope>
    <source>
        <strain evidence="2 3">BCRC 81118</strain>
    </source>
</reference>
<accession>A0A4Y8VAY8</accession>
<dbReference type="InterPro" id="IPR021255">
    <property type="entry name" value="DUF2807"/>
</dbReference>
<dbReference type="EMBL" id="SGVY01000041">
    <property type="protein sequence ID" value="TFH77247.1"/>
    <property type="molecule type" value="Genomic_DNA"/>
</dbReference>
<feature type="domain" description="Putative auto-transporter adhesin head GIN" evidence="1">
    <location>
        <begin position="54"/>
        <end position="228"/>
    </location>
</feature>
<evidence type="ECO:0000259" key="1">
    <source>
        <dbReference type="Pfam" id="PF10988"/>
    </source>
</evidence>
<organism evidence="2 3">
    <name type="scientific">Segatella hominis</name>
    <dbReference type="NCBI Taxonomy" id="2518605"/>
    <lineage>
        <taxon>Bacteria</taxon>
        <taxon>Pseudomonadati</taxon>
        <taxon>Bacteroidota</taxon>
        <taxon>Bacteroidia</taxon>
        <taxon>Bacteroidales</taxon>
        <taxon>Prevotellaceae</taxon>
        <taxon>Segatella</taxon>
    </lineage>
</organism>
<comment type="caution">
    <text evidence="2">The sequence shown here is derived from an EMBL/GenBank/DDBJ whole genome shotgun (WGS) entry which is preliminary data.</text>
</comment>
<dbReference type="RefSeq" id="WP_118116286.1">
    <property type="nucleotide sequence ID" value="NZ_DAWEFM010000009.1"/>
</dbReference>
<dbReference type="PROSITE" id="PS51257">
    <property type="entry name" value="PROKAR_LIPOPROTEIN"/>
    <property type="match status" value="1"/>
</dbReference>
<name>A0A4Y8VAY8_9BACT</name>
<sequence length="274" mass="29939">MMRRLKKGGILVMLAVLMGTATISCSYSNGIMSNGTIDTGNLHFVEADLTEKPFVKIEVETVADVYYVQNNGDQQSVRFDFTHIKDDKLRKQFEDKTVAIYREGKLKIGLKSKITGVSKLDSGSRMRVYITSPDLVKITLEGIGSFHSDAINSDVFDIDNEGVGNIEIKNLLANRVGIDNEGVGSVTVVRLQSDDVNIDNEGVGNVKIGHFKGGRLKIDNEGVGKVEAQVDCESIHAMIEGVGNIKLSGVTNSLTKEKDGVGRYQISDLKIRNN</sequence>
<keyword evidence="3" id="KW-1185">Reference proteome</keyword>
<gene>
    <name evidence="2" type="ORF">EXN75_12925</name>
</gene>
<dbReference type="Gene3D" id="2.160.20.120">
    <property type="match status" value="1"/>
</dbReference>
<proteinExistence type="predicted"/>
<dbReference type="Pfam" id="PF10988">
    <property type="entry name" value="DUF2807"/>
    <property type="match status" value="1"/>
</dbReference>
<dbReference type="GeneID" id="302996174"/>
<dbReference type="AlphaFoldDB" id="A0A4Y8VAY8"/>